<protein>
    <submittedName>
        <fullName evidence="1">Uncharacterized protein</fullName>
    </submittedName>
</protein>
<proteinExistence type="predicted"/>
<gene>
    <name evidence="1" type="ORF">F383_20287</name>
</gene>
<evidence type="ECO:0000313" key="2">
    <source>
        <dbReference type="Proteomes" id="UP000032142"/>
    </source>
</evidence>
<sequence length="15" mass="1613">MGAFLLGQLIDKLGH</sequence>
<reference evidence="2" key="1">
    <citation type="submission" date="2014-09" db="EMBL/GenBank/DDBJ databases">
        <authorList>
            <person name="Mudge J."/>
            <person name="Ramaraj T."/>
            <person name="Lindquist I.E."/>
            <person name="Bharti A.K."/>
            <person name="Sundararajan A."/>
            <person name="Cameron C.T."/>
            <person name="Woodward J.E."/>
            <person name="May G.D."/>
            <person name="Brubaker C."/>
            <person name="Broadhvest J."/>
            <person name="Wilkins T.A."/>
        </authorList>
    </citation>
    <scope>NUCLEOTIDE SEQUENCE</scope>
    <source>
        <strain evidence="2">cv. AKA8401</strain>
    </source>
</reference>
<name>A0A0B0NPF5_GOSAR</name>
<accession>A0A0B0NPF5</accession>
<keyword evidence="2" id="KW-1185">Reference proteome</keyword>
<dbReference type="EMBL" id="KN401776">
    <property type="protein sequence ID" value="KHG14542.1"/>
    <property type="molecule type" value="Genomic_DNA"/>
</dbReference>
<organism evidence="1 2">
    <name type="scientific">Gossypium arboreum</name>
    <name type="common">Tree cotton</name>
    <name type="synonym">Gossypium nanking</name>
    <dbReference type="NCBI Taxonomy" id="29729"/>
    <lineage>
        <taxon>Eukaryota</taxon>
        <taxon>Viridiplantae</taxon>
        <taxon>Streptophyta</taxon>
        <taxon>Embryophyta</taxon>
        <taxon>Tracheophyta</taxon>
        <taxon>Spermatophyta</taxon>
        <taxon>Magnoliopsida</taxon>
        <taxon>eudicotyledons</taxon>
        <taxon>Gunneridae</taxon>
        <taxon>Pentapetalae</taxon>
        <taxon>rosids</taxon>
        <taxon>malvids</taxon>
        <taxon>Malvales</taxon>
        <taxon>Malvaceae</taxon>
        <taxon>Malvoideae</taxon>
        <taxon>Gossypium</taxon>
    </lineage>
</organism>
<dbReference type="Proteomes" id="UP000032142">
    <property type="component" value="Unassembled WGS sequence"/>
</dbReference>
<evidence type="ECO:0000313" key="1">
    <source>
        <dbReference type="EMBL" id="KHG14542.1"/>
    </source>
</evidence>